<dbReference type="Proteomes" id="UP000272942">
    <property type="component" value="Unassembled WGS sequence"/>
</dbReference>
<dbReference type="WBParaSite" id="ECPE_0000961501-mRNA-1">
    <property type="protein sequence ID" value="ECPE_0000961501-mRNA-1"/>
    <property type="gene ID" value="ECPE_0000961501"/>
</dbReference>
<feature type="transmembrane region" description="Helical" evidence="5">
    <location>
        <begin position="28"/>
        <end position="51"/>
    </location>
</feature>
<dbReference type="PANTHER" id="PTHR24243:SF230">
    <property type="entry name" value="G-PROTEIN COUPLED RECEPTORS FAMILY 1 PROFILE DOMAIN-CONTAINING PROTEIN"/>
    <property type="match status" value="1"/>
</dbReference>
<dbReference type="EMBL" id="UZAN01047643">
    <property type="protein sequence ID" value="VDP85628.1"/>
    <property type="molecule type" value="Genomic_DNA"/>
</dbReference>
<evidence type="ECO:0000256" key="2">
    <source>
        <dbReference type="ARBA" id="ARBA00023040"/>
    </source>
</evidence>
<feature type="transmembrane region" description="Helical" evidence="5">
    <location>
        <begin position="79"/>
        <end position="102"/>
    </location>
</feature>
<reference evidence="8" key="1">
    <citation type="submission" date="2016-06" db="UniProtKB">
        <authorList>
            <consortium name="WormBaseParasite"/>
        </authorList>
    </citation>
    <scope>IDENTIFICATION</scope>
</reference>
<gene>
    <name evidence="6" type="ORF">ECPE_LOCUS9585</name>
</gene>
<keyword evidence="5" id="KW-1133">Transmembrane helix</keyword>
<dbReference type="PANTHER" id="PTHR24243">
    <property type="entry name" value="G-PROTEIN COUPLED RECEPTOR"/>
    <property type="match status" value="1"/>
</dbReference>
<evidence type="ECO:0000313" key="8">
    <source>
        <dbReference type="WBParaSite" id="ECPE_0000961501-mRNA-1"/>
    </source>
</evidence>
<dbReference type="Gene3D" id="1.20.1070.10">
    <property type="entry name" value="Rhodopsin 7-helix transmembrane proteins"/>
    <property type="match status" value="1"/>
</dbReference>
<name>A0A183ARK0_9TREM</name>
<protein>
    <submittedName>
        <fullName evidence="8">G_PROTEIN_RECEP_F1_2 domain-containing protein</fullName>
    </submittedName>
</protein>
<feature type="transmembrane region" description="Helical" evidence="5">
    <location>
        <begin position="130"/>
        <end position="146"/>
    </location>
</feature>
<keyword evidence="3" id="KW-0675">Receptor</keyword>
<dbReference type="SUPFAM" id="SSF81321">
    <property type="entry name" value="Family A G protein-coupled receptor-like"/>
    <property type="match status" value="1"/>
</dbReference>
<keyword evidence="5" id="KW-0472">Membrane</keyword>
<sequence>MDVNSRTNFTCRMMDDHPVAKFSITFEVIFTFTVPFFVVLVLNCLIGWALWKLKHERKRLLPADRVRDQLEMGRVTGHLALSTVFLLLYMPMICLVLIRLHLTLIQLDRHSLYAVRIIDLSRLFSSMKDITYAVNFPLYMVFLNNFRRRFMHTFCCCCPQPRVLRQTTRLGSQMPMKTANQAKGRDSM</sequence>
<evidence type="ECO:0000256" key="3">
    <source>
        <dbReference type="ARBA" id="ARBA00023170"/>
    </source>
</evidence>
<evidence type="ECO:0000256" key="5">
    <source>
        <dbReference type="SAM" id="Phobius"/>
    </source>
</evidence>
<evidence type="ECO:0000256" key="4">
    <source>
        <dbReference type="ARBA" id="ARBA00023224"/>
    </source>
</evidence>
<dbReference type="AlphaFoldDB" id="A0A183ARK0"/>
<proteinExistence type="predicted"/>
<reference evidence="6 7" key="2">
    <citation type="submission" date="2018-11" db="EMBL/GenBank/DDBJ databases">
        <authorList>
            <consortium name="Pathogen Informatics"/>
        </authorList>
    </citation>
    <scope>NUCLEOTIDE SEQUENCE [LARGE SCALE GENOMIC DNA]</scope>
    <source>
        <strain evidence="6 7">Egypt</strain>
    </source>
</reference>
<keyword evidence="5" id="KW-0812">Transmembrane</keyword>
<keyword evidence="7" id="KW-1185">Reference proteome</keyword>
<keyword evidence="2" id="KW-0297">G-protein coupled receptor</keyword>
<organism evidence="8">
    <name type="scientific">Echinostoma caproni</name>
    <dbReference type="NCBI Taxonomy" id="27848"/>
    <lineage>
        <taxon>Eukaryota</taxon>
        <taxon>Metazoa</taxon>
        <taxon>Spiralia</taxon>
        <taxon>Lophotrochozoa</taxon>
        <taxon>Platyhelminthes</taxon>
        <taxon>Trematoda</taxon>
        <taxon>Digenea</taxon>
        <taxon>Plagiorchiida</taxon>
        <taxon>Echinostomata</taxon>
        <taxon>Echinostomatoidea</taxon>
        <taxon>Echinostomatidae</taxon>
        <taxon>Echinostoma</taxon>
    </lineage>
</organism>
<evidence type="ECO:0000313" key="7">
    <source>
        <dbReference type="Proteomes" id="UP000272942"/>
    </source>
</evidence>
<dbReference type="GO" id="GO:0005886">
    <property type="term" value="C:plasma membrane"/>
    <property type="evidence" value="ECO:0007669"/>
    <property type="project" value="TreeGrafter"/>
</dbReference>
<dbReference type="GO" id="GO:0004930">
    <property type="term" value="F:G protein-coupled receptor activity"/>
    <property type="evidence" value="ECO:0007669"/>
    <property type="project" value="UniProtKB-KW"/>
</dbReference>
<keyword evidence="4" id="KW-0807">Transducer</keyword>
<evidence type="ECO:0000313" key="6">
    <source>
        <dbReference type="EMBL" id="VDP85628.1"/>
    </source>
</evidence>
<dbReference type="OrthoDB" id="9990906at2759"/>
<comment type="subcellular location">
    <subcellularLocation>
        <location evidence="1">Membrane</location>
        <topology evidence="1">Multi-pass membrane protein</topology>
    </subcellularLocation>
</comment>
<evidence type="ECO:0000256" key="1">
    <source>
        <dbReference type="ARBA" id="ARBA00004141"/>
    </source>
</evidence>
<accession>A0A183ARK0</accession>